<evidence type="ECO:0000313" key="8">
    <source>
        <dbReference type="Proteomes" id="UP000807469"/>
    </source>
</evidence>
<evidence type="ECO:0000256" key="4">
    <source>
        <dbReference type="SAM" id="Coils"/>
    </source>
</evidence>
<feature type="coiled-coil region" evidence="4">
    <location>
        <begin position="357"/>
        <end position="554"/>
    </location>
</feature>
<evidence type="ECO:0000256" key="1">
    <source>
        <dbReference type="ARBA" id="ARBA00004555"/>
    </source>
</evidence>
<feature type="coiled-coil region" evidence="4">
    <location>
        <begin position="247"/>
        <end position="274"/>
    </location>
</feature>
<keyword evidence="2" id="KW-0333">Golgi apparatus</keyword>
<dbReference type="GO" id="GO:0007030">
    <property type="term" value="P:Golgi organization"/>
    <property type="evidence" value="ECO:0007669"/>
    <property type="project" value="TreeGrafter"/>
</dbReference>
<dbReference type="Gene3D" id="3.40.50.300">
    <property type="entry name" value="P-loop containing nucleotide triphosphate hydrolases"/>
    <property type="match status" value="1"/>
</dbReference>
<feature type="region of interest" description="Disordered" evidence="5">
    <location>
        <begin position="1"/>
        <end position="169"/>
    </location>
</feature>
<feature type="region of interest" description="Disordered" evidence="5">
    <location>
        <begin position="636"/>
        <end position="669"/>
    </location>
</feature>
<organism evidence="7 8">
    <name type="scientific">Pholiota conissans</name>
    <dbReference type="NCBI Taxonomy" id="109636"/>
    <lineage>
        <taxon>Eukaryota</taxon>
        <taxon>Fungi</taxon>
        <taxon>Dikarya</taxon>
        <taxon>Basidiomycota</taxon>
        <taxon>Agaricomycotina</taxon>
        <taxon>Agaricomycetes</taxon>
        <taxon>Agaricomycetidae</taxon>
        <taxon>Agaricales</taxon>
        <taxon>Agaricineae</taxon>
        <taxon>Strophariaceae</taxon>
        <taxon>Pholiota</taxon>
    </lineage>
</organism>
<dbReference type="GO" id="GO:0006888">
    <property type="term" value="P:endoplasmic reticulum to Golgi vesicle-mediated transport"/>
    <property type="evidence" value="ECO:0007669"/>
    <property type="project" value="TreeGrafter"/>
</dbReference>
<dbReference type="InterPro" id="IPR029191">
    <property type="entry name" value="Uds1"/>
</dbReference>
<evidence type="ECO:0000256" key="2">
    <source>
        <dbReference type="ARBA" id="ARBA00023034"/>
    </source>
</evidence>
<proteinExistence type="predicted"/>
<feature type="compositionally biased region" description="Low complexity" evidence="5">
    <location>
        <begin position="708"/>
        <end position="726"/>
    </location>
</feature>
<accession>A0A9P6D2X2</accession>
<evidence type="ECO:0000256" key="3">
    <source>
        <dbReference type="ARBA" id="ARBA00023054"/>
    </source>
</evidence>
<feature type="region of interest" description="Disordered" evidence="5">
    <location>
        <begin position="706"/>
        <end position="733"/>
    </location>
</feature>
<dbReference type="GO" id="GO:0031267">
    <property type="term" value="F:small GTPase binding"/>
    <property type="evidence" value="ECO:0007669"/>
    <property type="project" value="TreeGrafter"/>
</dbReference>
<dbReference type="InterPro" id="IPR027417">
    <property type="entry name" value="P-loop_NTPase"/>
</dbReference>
<dbReference type="GO" id="GO:0005794">
    <property type="term" value="C:Golgi apparatus"/>
    <property type="evidence" value="ECO:0007669"/>
    <property type="project" value="UniProtKB-SubCell"/>
</dbReference>
<comment type="subcellular location">
    <subcellularLocation>
        <location evidence="1">Golgi apparatus</location>
    </subcellularLocation>
</comment>
<feature type="compositionally biased region" description="Low complexity" evidence="5">
    <location>
        <begin position="16"/>
        <end position="29"/>
    </location>
</feature>
<dbReference type="Proteomes" id="UP000807469">
    <property type="component" value="Unassembled WGS sequence"/>
</dbReference>
<comment type="caution">
    <text evidence="7">The sequence shown here is derived from an EMBL/GenBank/DDBJ whole genome shotgun (WGS) entry which is preliminary data.</text>
</comment>
<name>A0A9P6D2X2_9AGAR</name>
<dbReference type="PANTHER" id="PTHR18921:SF2">
    <property type="entry name" value="THYROID RECEPTOR-INTERACTING PROTEIN 11"/>
    <property type="match status" value="1"/>
</dbReference>
<keyword evidence="3 4" id="KW-0175">Coiled coil</keyword>
<sequence length="967" mass="105669">MNGVRRLLGGGGGGSSSSSPPSQPELPLSTAPLSFAPKSGPTWPPSSPGPALQAYPESPKTTQALFLKKDRTKSSSSSPSAQAPAAFDSDQPATTSTPNSNGSYYSRQSTGTAALRTSRNTHGTPSPTRSQTLPPSPAVPSPRGGSMSTTARASVRKSGNTDLSWKRSSGNLDTRDELLISLMASEAVIDSRQFNILTAEEVDELKKEYQVLGSRQEAMTKKLALETKIRDAALSLSKVNAAHKKVSKQTSEQLEAANKRVDTAQRELYKVSDRVAEVHRRLMEHRAAVLSFSVRTLEKKIAPPPSEDSGYDSNRSTLISPTMSTTQGLASPASRFDGAHLFAGHADTIVPRRQLSAEAAMSEITMLEEKLKEAKDNLANAGKKQVEMARELSMLQLEKQEVETMMGMDLQAAEETIAAMEKEIPRLEELDNEVKDLRVEKEKWQRERESLREQAEKAQTLQARLADQESKTGEAAGSTERILAELRQASQRELETKDAQIQRLKEGFEHERAEWDQERRALEDAHLEDLARLNEEVDRVHEEDEATMQAAQEEVRAGLAALQALISAHGIVLFARDASLQGLLNAVGVHLDAVHVKLDAHAAAEAGWDGLRRKLEEDVRAGLDKREDLARELEEARKERDAAKRETLTMESQAKRHMRAPSAAYTPLPASVDETADTDAARIISALQPLWAILPSPEARAAKFGANSTRSFRTGSPTPTSPSTSTANGSVASSLSDLDVRSLKTLYKDGANGTPMPMSPRTVAGGNGNSAPFSVEAFAARVQALVADDRALIERLMRFAQAHDLLKKNAERAQKLAQDGTHALETYQKQVRALEERNAGLASKNSAMQDELNLLHDTIERLTNEKRELERLAAEQAEECAQLTDANNALSARTLSLAEEAAQAPERVRKQLEAQLAEMKKDLELAQDEVEAMRTSEQSQRIALLDELNSMQTENGSLRAQLRAAKK</sequence>
<feature type="compositionally biased region" description="Polar residues" evidence="5">
    <location>
        <begin position="146"/>
        <end position="169"/>
    </location>
</feature>
<feature type="compositionally biased region" description="Low complexity" evidence="5">
    <location>
        <begin position="74"/>
        <end position="93"/>
    </location>
</feature>
<feature type="domain" description="Up-regulated during septation protein 1" evidence="6">
    <location>
        <begin position="180"/>
        <end position="292"/>
    </location>
</feature>
<evidence type="ECO:0000256" key="5">
    <source>
        <dbReference type="SAM" id="MobiDB-lite"/>
    </source>
</evidence>
<evidence type="ECO:0000313" key="7">
    <source>
        <dbReference type="EMBL" id="KAF9481884.1"/>
    </source>
</evidence>
<dbReference type="OrthoDB" id="5569911at2759"/>
<keyword evidence="8" id="KW-1185">Reference proteome</keyword>
<dbReference type="AlphaFoldDB" id="A0A9P6D2X2"/>
<feature type="compositionally biased region" description="Polar residues" evidence="5">
    <location>
        <begin position="94"/>
        <end position="133"/>
    </location>
</feature>
<protein>
    <recommendedName>
        <fullName evidence="6">Up-regulated during septation protein 1 domain-containing protein</fullName>
    </recommendedName>
</protein>
<gene>
    <name evidence="7" type="ORF">BDN70DRAFT_930562</name>
</gene>
<dbReference type="PANTHER" id="PTHR18921">
    <property type="entry name" value="MYOSIN HEAVY CHAIN - RELATED"/>
    <property type="match status" value="1"/>
</dbReference>
<dbReference type="EMBL" id="MU155173">
    <property type="protein sequence ID" value="KAF9481884.1"/>
    <property type="molecule type" value="Genomic_DNA"/>
</dbReference>
<feature type="compositionally biased region" description="Basic and acidic residues" evidence="5">
    <location>
        <begin position="636"/>
        <end position="648"/>
    </location>
</feature>
<dbReference type="Pfam" id="PF15456">
    <property type="entry name" value="Uds1"/>
    <property type="match status" value="1"/>
</dbReference>
<evidence type="ECO:0000259" key="6">
    <source>
        <dbReference type="Pfam" id="PF15456"/>
    </source>
</evidence>
<reference evidence="7" key="1">
    <citation type="submission" date="2020-11" db="EMBL/GenBank/DDBJ databases">
        <authorList>
            <consortium name="DOE Joint Genome Institute"/>
            <person name="Ahrendt S."/>
            <person name="Riley R."/>
            <person name="Andreopoulos W."/>
            <person name="Labutti K."/>
            <person name="Pangilinan J."/>
            <person name="Ruiz-Duenas F.J."/>
            <person name="Barrasa J.M."/>
            <person name="Sanchez-Garcia M."/>
            <person name="Camarero S."/>
            <person name="Miyauchi S."/>
            <person name="Serrano A."/>
            <person name="Linde D."/>
            <person name="Babiker R."/>
            <person name="Drula E."/>
            <person name="Ayuso-Fernandez I."/>
            <person name="Pacheco R."/>
            <person name="Padilla G."/>
            <person name="Ferreira P."/>
            <person name="Barriuso J."/>
            <person name="Kellner H."/>
            <person name="Castanera R."/>
            <person name="Alfaro M."/>
            <person name="Ramirez L."/>
            <person name="Pisabarro A.G."/>
            <person name="Kuo A."/>
            <person name="Tritt A."/>
            <person name="Lipzen A."/>
            <person name="He G."/>
            <person name="Yan M."/>
            <person name="Ng V."/>
            <person name="Cullen D."/>
            <person name="Martin F."/>
            <person name="Rosso M.-N."/>
            <person name="Henrissat B."/>
            <person name="Hibbett D."/>
            <person name="Martinez A.T."/>
            <person name="Grigoriev I.V."/>
        </authorList>
    </citation>
    <scope>NUCLEOTIDE SEQUENCE</scope>
    <source>
        <strain evidence="7">CIRM-BRFM 674</strain>
    </source>
</reference>
<feature type="coiled-coil region" evidence="4">
    <location>
        <begin position="817"/>
        <end position="936"/>
    </location>
</feature>